<keyword evidence="1" id="KW-0732">Signal</keyword>
<dbReference type="GO" id="GO:0016798">
    <property type="term" value="F:hydrolase activity, acting on glycosyl bonds"/>
    <property type="evidence" value="ECO:0007669"/>
    <property type="project" value="UniProtKB-KW"/>
</dbReference>
<evidence type="ECO:0000313" key="3">
    <source>
        <dbReference type="Proteomes" id="UP001596501"/>
    </source>
</evidence>
<keyword evidence="3" id="KW-1185">Reference proteome</keyword>
<dbReference type="Proteomes" id="UP001596501">
    <property type="component" value="Unassembled WGS sequence"/>
</dbReference>
<evidence type="ECO:0000313" key="2">
    <source>
        <dbReference type="EMBL" id="MFC7407857.1"/>
    </source>
</evidence>
<comment type="caution">
    <text evidence="2">The sequence shown here is derived from an EMBL/GenBank/DDBJ whole genome shotgun (WGS) entry which is preliminary data.</text>
</comment>
<dbReference type="Gene3D" id="2.120.10.10">
    <property type="match status" value="1"/>
</dbReference>
<accession>A0ABW2QII1</accession>
<dbReference type="EC" id="3.2.1.-" evidence="2"/>
<sequence>MKKPILRSLSALVMALVLAACSQTPGAVGIEKGRTAAMPADASWAAAQDKNGRLKIAHYDDKRYLHIVDPVKGTAAQPFHPEGNTRASSGIDIAWLGDEAFVAFRDKEPKRDVFIGNIAKPDTLAGVAGDSVPLSRVKLLPSGDGLAAIWYGEKNLGQKKYHVNYRQLDAKGQPQGEVQELFEGIYPVASVTPAGRTTALSWHKKDGADVIVARSKTDAQPFGDEVVVAKTGPLTPLFEAISAGERTLAFWHAQYGANLDEFRLEGAFSDDGIKWEKFHLKGLDGMDIESADFAADGQGNVAAVVAAIPSAEFKAKIGKMRAYIVLSHDNGATWSAPAELRQDPLQKTADKVFSHSRAPKVVFTGPGKLLVAWQDWRDLRSAVHISYSEDGGKSWMINDQRYSEHGPLLEGLALFSKSLFVHDGTVQMVVERYVSDGMSEKRLEVRTLKRDDLVNWKPRQPKHGQPDPAQLEQRVLDYWAALQARDFEKSYSLLDPYFRGKVRFDIYKENLGKIEYRNPVLKFKDSYGPLAMAVTKMTVEVKPITINNKTFKMDPAERDIPTRWLWVDGAWYMEYYQESKEIKYVPF</sequence>
<evidence type="ECO:0000256" key="1">
    <source>
        <dbReference type="SAM" id="SignalP"/>
    </source>
</evidence>
<dbReference type="PROSITE" id="PS51257">
    <property type="entry name" value="PROKAR_LIPOPROTEIN"/>
    <property type="match status" value="1"/>
</dbReference>
<keyword evidence="2" id="KW-0326">Glycosidase</keyword>
<reference evidence="3" key="1">
    <citation type="journal article" date="2019" name="Int. J. Syst. Evol. Microbiol.">
        <title>The Global Catalogue of Microorganisms (GCM) 10K type strain sequencing project: providing services to taxonomists for standard genome sequencing and annotation.</title>
        <authorList>
            <consortium name="The Broad Institute Genomics Platform"/>
            <consortium name="The Broad Institute Genome Sequencing Center for Infectious Disease"/>
            <person name="Wu L."/>
            <person name="Ma J."/>
        </authorList>
    </citation>
    <scope>NUCLEOTIDE SEQUENCE [LARGE SCALE GENOMIC DNA]</scope>
    <source>
        <strain evidence="3">CGMCC 1.12371</strain>
    </source>
</reference>
<proteinExistence type="predicted"/>
<keyword evidence="2" id="KW-0378">Hydrolase</keyword>
<organism evidence="2 3">
    <name type="scientific">Hydrogenophaga atypica</name>
    <dbReference type="NCBI Taxonomy" id="249409"/>
    <lineage>
        <taxon>Bacteria</taxon>
        <taxon>Pseudomonadati</taxon>
        <taxon>Pseudomonadota</taxon>
        <taxon>Betaproteobacteria</taxon>
        <taxon>Burkholderiales</taxon>
        <taxon>Comamonadaceae</taxon>
        <taxon>Hydrogenophaga</taxon>
    </lineage>
</organism>
<gene>
    <name evidence="2" type="ORF">ACFQPB_03170</name>
</gene>
<protein>
    <submittedName>
        <fullName evidence="2">Sialidase family protein</fullName>
        <ecNumber evidence="2">3.2.1.-</ecNumber>
    </submittedName>
</protein>
<dbReference type="InterPro" id="IPR036278">
    <property type="entry name" value="Sialidase_sf"/>
</dbReference>
<feature type="signal peptide" evidence="1">
    <location>
        <begin position="1"/>
        <end position="19"/>
    </location>
</feature>
<name>A0ABW2QII1_9BURK</name>
<dbReference type="RefSeq" id="WP_382219714.1">
    <property type="nucleotide sequence ID" value="NZ_JBHTCA010000002.1"/>
</dbReference>
<dbReference type="EMBL" id="JBHTCA010000002">
    <property type="protein sequence ID" value="MFC7407857.1"/>
    <property type="molecule type" value="Genomic_DNA"/>
</dbReference>
<dbReference type="SUPFAM" id="SSF50939">
    <property type="entry name" value="Sialidases"/>
    <property type="match status" value="1"/>
</dbReference>
<dbReference type="CDD" id="cd15482">
    <property type="entry name" value="Sialidase_non-viral"/>
    <property type="match status" value="1"/>
</dbReference>
<feature type="chain" id="PRO_5046872433" evidence="1">
    <location>
        <begin position="20"/>
        <end position="587"/>
    </location>
</feature>